<reference evidence="4" key="1">
    <citation type="journal article" date="2014" name="Proc. Natl. Acad. Sci. U.S.A.">
        <title>Extensive sampling of basidiomycete genomes demonstrates inadequacy of the white-rot/brown-rot paradigm for wood decay fungi.</title>
        <authorList>
            <person name="Riley R."/>
            <person name="Salamov A.A."/>
            <person name="Brown D.W."/>
            <person name="Nagy L.G."/>
            <person name="Floudas D."/>
            <person name="Held B.W."/>
            <person name="Levasseur A."/>
            <person name="Lombard V."/>
            <person name="Morin E."/>
            <person name="Otillar R."/>
            <person name="Lindquist E.A."/>
            <person name="Sun H."/>
            <person name="LaButti K.M."/>
            <person name="Schmutz J."/>
            <person name="Jabbour D."/>
            <person name="Luo H."/>
            <person name="Baker S.E."/>
            <person name="Pisabarro A.G."/>
            <person name="Walton J.D."/>
            <person name="Blanchette R.A."/>
            <person name="Henrissat B."/>
            <person name="Martin F."/>
            <person name="Cullen D."/>
            <person name="Hibbett D.S."/>
            <person name="Grigoriev I.V."/>
        </authorList>
    </citation>
    <scope>NUCLEOTIDE SEQUENCE [LARGE SCALE GENOMIC DNA]</scope>
    <source>
        <strain evidence="4">MUCL 33604</strain>
    </source>
</reference>
<evidence type="ECO:0000313" key="3">
    <source>
        <dbReference type="EMBL" id="KDQ49745.1"/>
    </source>
</evidence>
<dbReference type="Gene3D" id="3.30.710.10">
    <property type="entry name" value="Potassium Channel Kv1.1, Chain A"/>
    <property type="match status" value="1"/>
</dbReference>
<name>A0A067P7D7_9AGAM</name>
<accession>A0A067P7D7</accession>
<protein>
    <recommendedName>
        <fullName evidence="2">BTB domain-containing protein</fullName>
    </recommendedName>
</protein>
<evidence type="ECO:0000313" key="4">
    <source>
        <dbReference type="Proteomes" id="UP000027265"/>
    </source>
</evidence>
<feature type="region of interest" description="Disordered" evidence="1">
    <location>
        <begin position="220"/>
        <end position="298"/>
    </location>
</feature>
<feature type="compositionally biased region" description="Low complexity" evidence="1">
    <location>
        <begin position="224"/>
        <end position="243"/>
    </location>
</feature>
<dbReference type="InParanoid" id="A0A067P7D7"/>
<evidence type="ECO:0000259" key="2">
    <source>
        <dbReference type="PROSITE" id="PS50097"/>
    </source>
</evidence>
<keyword evidence="4" id="KW-1185">Reference proteome</keyword>
<evidence type="ECO:0000256" key="1">
    <source>
        <dbReference type="SAM" id="MobiDB-lite"/>
    </source>
</evidence>
<proteinExistence type="predicted"/>
<sequence length="622" mass="67213">MTEEGPSAFLLSLCPTPEVYYRAKIILLALAEGGAGDVPALTVGESDVAAICAFIASNEIGSGEPESTAGDSFKGASIRQDQLDAILSKLESISSRNAANWTFAPSYQTLPVKWKVSEQTIVVGWMEAAERVLLSSRKFLLLTEADGSLMKCSVFYWVTQILGRIKRDKLVSKYGLSCHSFSRLVQIIEGNFAELETTIDAKIAEMLFVKKAKAALCTPSSGVSSARAPASAESSQSEISSSEVPLIPSRSSKKSTKKKVTPPNSAAHAQLVSSEPRPAKRPRIDQEEHGATLACQEPELVLSQRGSPPPESGCLKSQDLWFDDGSVILKAQHTLFRVHCSILSSRSSLLAELVAGNVGASSPESSAIELSDSSRDLENFLKALYDPFTLYRATSVVYPDIFGVFRLSAKYGVSKLRKVTFDLLGLDALTSLESVVTLADEDITPERAWWIIQAISLSRESESLELLPGALYLCCGLSIGYILNGVVLDGINATLSDADKALCFLGRETLLDIQQTKTWSCLYNPRVADSCSAEKQCSHKIAASLLQTFAKQPLGRPRVFSSYGRWDELVRKQVCCKECAAALKAEQGAAVGAAWAALPIHFGLGTWDDLRAARPGEQEPQA</sequence>
<dbReference type="EMBL" id="KL197775">
    <property type="protein sequence ID" value="KDQ49745.1"/>
    <property type="molecule type" value="Genomic_DNA"/>
</dbReference>
<dbReference type="HOGENOM" id="CLU_439442_0_0_1"/>
<dbReference type="Proteomes" id="UP000027265">
    <property type="component" value="Unassembled WGS sequence"/>
</dbReference>
<dbReference type="PROSITE" id="PS50097">
    <property type="entry name" value="BTB"/>
    <property type="match status" value="1"/>
</dbReference>
<gene>
    <name evidence="3" type="ORF">JAAARDRAFT_212044</name>
</gene>
<dbReference type="InterPro" id="IPR000210">
    <property type="entry name" value="BTB/POZ_dom"/>
</dbReference>
<feature type="domain" description="BTB" evidence="2">
    <location>
        <begin position="325"/>
        <end position="386"/>
    </location>
</feature>
<organism evidence="3 4">
    <name type="scientific">Jaapia argillacea MUCL 33604</name>
    <dbReference type="NCBI Taxonomy" id="933084"/>
    <lineage>
        <taxon>Eukaryota</taxon>
        <taxon>Fungi</taxon>
        <taxon>Dikarya</taxon>
        <taxon>Basidiomycota</taxon>
        <taxon>Agaricomycotina</taxon>
        <taxon>Agaricomycetes</taxon>
        <taxon>Agaricomycetidae</taxon>
        <taxon>Jaapiales</taxon>
        <taxon>Jaapiaceae</taxon>
        <taxon>Jaapia</taxon>
    </lineage>
</organism>
<dbReference type="OrthoDB" id="3358956at2759"/>
<dbReference type="AlphaFoldDB" id="A0A067P7D7"/>
<feature type="compositionally biased region" description="Basic residues" evidence="1">
    <location>
        <begin position="251"/>
        <end position="260"/>
    </location>
</feature>
<dbReference type="InterPro" id="IPR011333">
    <property type="entry name" value="SKP1/BTB/POZ_sf"/>
</dbReference>